<dbReference type="EMBL" id="CM039430">
    <property type="protein sequence ID" value="KAI4346238.1"/>
    <property type="molecule type" value="Genomic_DNA"/>
</dbReference>
<evidence type="ECO:0000313" key="1">
    <source>
        <dbReference type="EMBL" id="KAI4346238.1"/>
    </source>
</evidence>
<protein>
    <submittedName>
        <fullName evidence="1">Uncharacterized protein</fullName>
    </submittedName>
</protein>
<dbReference type="Proteomes" id="UP000828941">
    <property type="component" value="Chromosome 5"/>
</dbReference>
<comment type="caution">
    <text evidence="1">The sequence shown here is derived from an EMBL/GenBank/DDBJ whole genome shotgun (WGS) entry which is preliminary data.</text>
</comment>
<name>A0ACB9PC66_BAUVA</name>
<proteinExistence type="predicted"/>
<keyword evidence="2" id="KW-1185">Reference proteome</keyword>
<sequence length="264" mass="28955">MLDESNISPIRDNLCGALDFVYGFDIECCPPDTGVCEDWRTMPNLKKLIDWIGNATKRLKRKKRPSSSGGSSYSETGVAPPKRSGPDNPSPSSIAAPIDLDEPPFLRCKGMIVHPPMADECDCPPLVQIDSSSDTTDPIANTEAADINKVPSASKPVVNRATPGSPVFHNRIKANQRESIELDRIKFLEEWVATNKALSNQKIAKIEALVREQVELVWAPCLYLGAPSKDALQLVVNYLKVVCDGIIVVPDEKDEPDISLEVFD</sequence>
<accession>A0ACB9PC66</accession>
<gene>
    <name evidence="1" type="ORF">L6164_013306</name>
</gene>
<organism evidence="1 2">
    <name type="scientific">Bauhinia variegata</name>
    <name type="common">Purple orchid tree</name>
    <name type="synonym">Phanera variegata</name>
    <dbReference type="NCBI Taxonomy" id="167791"/>
    <lineage>
        <taxon>Eukaryota</taxon>
        <taxon>Viridiplantae</taxon>
        <taxon>Streptophyta</taxon>
        <taxon>Embryophyta</taxon>
        <taxon>Tracheophyta</taxon>
        <taxon>Spermatophyta</taxon>
        <taxon>Magnoliopsida</taxon>
        <taxon>eudicotyledons</taxon>
        <taxon>Gunneridae</taxon>
        <taxon>Pentapetalae</taxon>
        <taxon>rosids</taxon>
        <taxon>fabids</taxon>
        <taxon>Fabales</taxon>
        <taxon>Fabaceae</taxon>
        <taxon>Cercidoideae</taxon>
        <taxon>Cercideae</taxon>
        <taxon>Bauhiniinae</taxon>
        <taxon>Bauhinia</taxon>
    </lineage>
</organism>
<evidence type="ECO:0000313" key="2">
    <source>
        <dbReference type="Proteomes" id="UP000828941"/>
    </source>
</evidence>
<reference evidence="1 2" key="1">
    <citation type="journal article" date="2022" name="DNA Res.">
        <title>Chromosomal-level genome assembly of the orchid tree Bauhinia variegata (Leguminosae; Cercidoideae) supports the allotetraploid origin hypothesis of Bauhinia.</title>
        <authorList>
            <person name="Zhong Y."/>
            <person name="Chen Y."/>
            <person name="Zheng D."/>
            <person name="Pang J."/>
            <person name="Liu Y."/>
            <person name="Luo S."/>
            <person name="Meng S."/>
            <person name="Qian L."/>
            <person name="Wei D."/>
            <person name="Dai S."/>
            <person name="Zhou R."/>
        </authorList>
    </citation>
    <scope>NUCLEOTIDE SEQUENCE [LARGE SCALE GENOMIC DNA]</scope>
    <source>
        <strain evidence="1">BV-YZ2020</strain>
    </source>
</reference>